<comment type="cofactor">
    <cofactor evidence="1">
        <name>FAD</name>
        <dbReference type="ChEBI" id="CHEBI:57692"/>
    </cofactor>
</comment>
<gene>
    <name evidence="7" type="ORF">FHP25_38780</name>
</gene>
<comment type="similarity">
    <text evidence="2">Belongs to the acyl-CoA dehydrogenase family.</text>
</comment>
<dbReference type="Proteomes" id="UP000321638">
    <property type="component" value="Unassembled WGS sequence"/>
</dbReference>
<evidence type="ECO:0000256" key="1">
    <source>
        <dbReference type="ARBA" id="ARBA00001974"/>
    </source>
</evidence>
<dbReference type="GO" id="GO:0050660">
    <property type="term" value="F:flavin adenine dinucleotide binding"/>
    <property type="evidence" value="ECO:0007669"/>
    <property type="project" value="InterPro"/>
</dbReference>
<keyword evidence="5" id="KW-0560">Oxidoreductase</keyword>
<evidence type="ECO:0000313" key="8">
    <source>
        <dbReference type="Proteomes" id="UP000321638"/>
    </source>
</evidence>
<dbReference type="InterPro" id="IPR036250">
    <property type="entry name" value="AcylCo_DH-like_C"/>
</dbReference>
<dbReference type="PANTHER" id="PTHR43884">
    <property type="entry name" value="ACYL-COA DEHYDROGENASE"/>
    <property type="match status" value="1"/>
</dbReference>
<comment type="caution">
    <text evidence="7">The sequence shown here is derived from an EMBL/GenBank/DDBJ whole genome shotgun (WGS) entry which is preliminary data.</text>
</comment>
<keyword evidence="8" id="KW-1185">Reference proteome</keyword>
<reference evidence="7 8" key="1">
    <citation type="submission" date="2019-06" db="EMBL/GenBank/DDBJ databases">
        <title>New taxonomy in bacterial strain CC-CFT640, isolated from vineyard.</title>
        <authorList>
            <person name="Lin S.-Y."/>
            <person name="Tsai C.-F."/>
            <person name="Young C.-C."/>
        </authorList>
    </citation>
    <scope>NUCLEOTIDE SEQUENCE [LARGE SCALE GENOMIC DNA]</scope>
    <source>
        <strain evidence="7 8">CC-CFT640</strain>
    </source>
</reference>
<feature type="domain" description="Acyl-CoA dehydrogenase/oxidase C-terminal" evidence="6">
    <location>
        <begin position="202"/>
        <end position="314"/>
    </location>
</feature>
<dbReference type="Gene3D" id="2.40.110.10">
    <property type="entry name" value="Butyryl-CoA Dehydrogenase, subunit A, domain 2"/>
    <property type="match status" value="1"/>
</dbReference>
<dbReference type="Pfam" id="PF00441">
    <property type="entry name" value="Acyl-CoA_dh_1"/>
    <property type="match status" value="1"/>
</dbReference>
<evidence type="ECO:0000256" key="5">
    <source>
        <dbReference type="ARBA" id="ARBA00023002"/>
    </source>
</evidence>
<dbReference type="InterPro" id="IPR009100">
    <property type="entry name" value="AcylCoA_DH/oxidase_NM_dom_sf"/>
</dbReference>
<keyword evidence="3" id="KW-0285">Flavoprotein</keyword>
<dbReference type="RefSeq" id="WP_147852386.1">
    <property type="nucleotide sequence ID" value="NZ_VDUZ01000081.1"/>
</dbReference>
<dbReference type="SUPFAM" id="SSF56645">
    <property type="entry name" value="Acyl-CoA dehydrogenase NM domain-like"/>
    <property type="match status" value="1"/>
</dbReference>
<dbReference type="EMBL" id="VDUZ01000081">
    <property type="protein sequence ID" value="TXL69483.1"/>
    <property type="molecule type" value="Genomic_DNA"/>
</dbReference>
<proteinExistence type="inferred from homology"/>
<evidence type="ECO:0000256" key="3">
    <source>
        <dbReference type="ARBA" id="ARBA00022630"/>
    </source>
</evidence>
<keyword evidence="4" id="KW-0274">FAD</keyword>
<dbReference type="InterPro" id="IPR009075">
    <property type="entry name" value="AcylCo_DH/oxidase_C"/>
</dbReference>
<accession>A0A5C8P7R7</accession>
<dbReference type="AlphaFoldDB" id="A0A5C8P7R7"/>
<dbReference type="InterPro" id="IPR046373">
    <property type="entry name" value="Acyl-CoA_Oxase/DH_mid-dom_sf"/>
</dbReference>
<protein>
    <submittedName>
        <fullName evidence="7">Acyl-CoA dehydrogenase</fullName>
    </submittedName>
</protein>
<dbReference type="PANTHER" id="PTHR43884:SF20">
    <property type="entry name" value="ACYL-COA DEHYDROGENASE FADE28"/>
    <property type="match status" value="1"/>
</dbReference>
<dbReference type="InterPro" id="IPR037069">
    <property type="entry name" value="AcylCoA_DH/ox_N_sf"/>
</dbReference>
<evidence type="ECO:0000256" key="2">
    <source>
        <dbReference type="ARBA" id="ARBA00009347"/>
    </source>
</evidence>
<dbReference type="Gene3D" id="1.20.140.10">
    <property type="entry name" value="Butyryl-CoA Dehydrogenase, subunit A, domain 3"/>
    <property type="match status" value="1"/>
</dbReference>
<evidence type="ECO:0000259" key="6">
    <source>
        <dbReference type="Pfam" id="PF00441"/>
    </source>
</evidence>
<dbReference type="Gene3D" id="1.10.540.10">
    <property type="entry name" value="Acyl-CoA dehydrogenase/oxidase, N-terminal domain"/>
    <property type="match status" value="1"/>
</dbReference>
<organism evidence="7 8">
    <name type="scientific">Vineibacter terrae</name>
    <dbReference type="NCBI Taxonomy" id="2586908"/>
    <lineage>
        <taxon>Bacteria</taxon>
        <taxon>Pseudomonadati</taxon>
        <taxon>Pseudomonadota</taxon>
        <taxon>Alphaproteobacteria</taxon>
        <taxon>Hyphomicrobiales</taxon>
        <taxon>Vineibacter</taxon>
    </lineage>
</organism>
<sequence>MSSDTMLVDTLARLLEAKSRPADVQAAEQEDGWHATLWRELDALGLADIDNFDPEHGLVDQLAVLQLLGRHAASVPFVESVMIGQWLCRQAGLDAMPGIVIVVPLDPSGGVSAAKAGDAWQLAGTAAKVPFARAGNRLLILASGPDGPVVASVDPSDCSLARSANMAGEPRDTVRLDGLRLPASSVCPLPDGVTVAALWERGALGRAAMMAGALQRALELSLQYAKDRKQFGRPIGAFQAVQQNLAILAAEVTATRAMVDLAGRVQGGRHQRAAVASAKARAGRAAGIAARIAHQIHGAMGFTGEYPLQLFTRRLWSWRDEFGSDRDWARVLGALAAAEGPGGLWPMITAAGDR</sequence>
<evidence type="ECO:0000313" key="7">
    <source>
        <dbReference type="EMBL" id="TXL69483.1"/>
    </source>
</evidence>
<evidence type="ECO:0000256" key="4">
    <source>
        <dbReference type="ARBA" id="ARBA00022827"/>
    </source>
</evidence>
<dbReference type="OrthoDB" id="7328575at2"/>
<dbReference type="GO" id="GO:0003995">
    <property type="term" value="F:acyl-CoA dehydrogenase activity"/>
    <property type="evidence" value="ECO:0007669"/>
    <property type="project" value="TreeGrafter"/>
</dbReference>
<dbReference type="SUPFAM" id="SSF47203">
    <property type="entry name" value="Acyl-CoA dehydrogenase C-terminal domain-like"/>
    <property type="match status" value="1"/>
</dbReference>
<name>A0A5C8P7R7_9HYPH</name>